<dbReference type="EMBL" id="KL364033">
    <property type="protein sequence ID" value="KFD44956.1"/>
    <property type="molecule type" value="Genomic_DNA"/>
</dbReference>
<gene>
    <name evidence="1" type="ORF">M513_14167</name>
</gene>
<name>A0A085LJ10_9BILA</name>
<protein>
    <submittedName>
        <fullName evidence="1">Uncharacterized protein</fullName>
    </submittedName>
</protein>
<dbReference type="AlphaFoldDB" id="A0A085LJ10"/>
<organism evidence="1 2">
    <name type="scientific">Trichuris suis</name>
    <name type="common">pig whipworm</name>
    <dbReference type="NCBI Taxonomy" id="68888"/>
    <lineage>
        <taxon>Eukaryota</taxon>
        <taxon>Metazoa</taxon>
        <taxon>Ecdysozoa</taxon>
        <taxon>Nematoda</taxon>
        <taxon>Enoplea</taxon>
        <taxon>Dorylaimia</taxon>
        <taxon>Trichinellida</taxon>
        <taxon>Trichuridae</taxon>
        <taxon>Trichuris</taxon>
    </lineage>
</organism>
<reference evidence="1 2" key="1">
    <citation type="journal article" date="2014" name="Nat. Genet.">
        <title>Genome and transcriptome of the porcine whipworm Trichuris suis.</title>
        <authorList>
            <person name="Jex A.R."/>
            <person name="Nejsum P."/>
            <person name="Schwarz E.M."/>
            <person name="Hu L."/>
            <person name="Young N.D."/>
            <person name="Hall R.S."/>
            <person name="Korhonen P.K."/>
            <person name="Liao S."/>
            <person name="Thamsborg S."/>
            <person name="Xia J."/>
            <person name="Xu P."/>
            <person name="Wang S."/>
            <person name="Scheerlinck J.P."/>
            <person name="Hofmann A."/>
            <person name="Sternberg P.W."/>
            <person name="Wang J."/>
            <person name="Gasser R.B."/>
        </authorList>
    </citation>
    <scope>NUCLEOTIDE SEQUENCE [LARGE SCALE GENOMIC DNA]</scope>
    <source>
        <strain evidence="1">DCEP-RM93M</strain>
    </source>
</reference>
<evidence type="ECO:0000313" key="1">
    <source>
        <dbReference type="EMBL" id="KFD44956.1"/>
    </source>
</evidence>
<sequence length="86" mass="9461">MRRIAVKRGRFILPMFPGGDIPFWHALGNTIMKEMASEVTGCAKTAMKGVLKASKKVCSHLKGVNDHWLLTCGADGSQRHLRAGIR</sequence>
<accession>A0A085LJ10</accession>
<evidence type="ECO:0000313" key="2">
    <source>
        <dbReference type="Proteomes" id="UP000030764"/>
    </source>
</evidence>
<proteinExistence type="predicted"/>
<dbReference type="Proteomes" id="UP000030764">
    <property type="component" value="Unassembled WGS sequence"/>
</dbReference>
<keyword evidence="2" id="KW-1185">Reference proteome</keyword>